<dbReference type="Proteomes" id="UP000008467">
    <property type="component" value="Chromosome"/>
</dbReference>
<dbReference type="PROSITE" id="PS51186">
    <property type="entry name" value="GNAT"/>
    <property type="match status" value="1"/>
</dbReference>
<dbReference type="RefSeq" id="WP_013655362.1">
    <property type="nucleotide sequence ID" value="NC_015275.1"/>
</dbReference>
<accession>F2JJL9</accession>
<proteinExistence type="predicted"/>
<dbReference type="PANTHER" id="PTHR43792:SF1">
    <property type="entry name" value="N-ACETYLTRANSFERASE DOMAIN-CONTAINING PROTEIN"/>
    <property type="match status" value="1"/>
</dbReference>
<dbReference type="KEGG" id="cle:Clole_0314"/>
<dbReference type="AlphaFoldDB" id="F2JJL9"/>
<evidence type="ECO:0000259" key="1">
    <source>
        <dbReference type="PROSITE" id="PS51186"/>
    </source>
</evidence>
<dbReference type="Pfam" id="PF13302">
    <property type="entry name" value="Acetyltransf_3"/>
    <property type="match status" value="1"/>
</dbReference>
<feature type="domain" description="N-acetyltransferase" evidence="1">
    <location>
        <begin position="7"/>
        <end position="178"/>
    </location>
</feature>
<dbReference type="PANTHER" id="PTHR43792">
    <property type="entry name" value="GNAT FAMILY, PUTATIVE (AFU_ORTHOLOGUE AFUA_3G00765)-RELATED-RELATED"/>
    <property type="match status" value="1"/>
</dbReference>
<dbReference type="STRING" id="642492.Clole_0314"/>
<dbReference type="HOGENOM" id="CLU_013985_3_1_9"/>
<gene>
    <name evidence="2" type="ordered locus">Clole_0314</name>
</gene>
<dbReference type="Gene3D" id="3.40.630.30">
    <property type="match status" value="1"/>
</dbReference>
<organism evidence="2 3">
    <name type="scientific">Cellulosilyticum lentocellum (strain ATCC 49066 / DSM 5427 / NCIMB 11756 / RHM5)</name>
    <name type="common">Clostridium lentocellum</name>
    <dbReference type="NCBI Taxonomy" id="642492"/>
    <lineage>
        <taxon>Bacteria</taxon>
        <taxon>Bacillati</taxon>
        <taxon>Bacillota</taxon>
        <taxon>Clostridia</taxon>
        <taxon>Lachnospirales</taxon>
        <taxon>Cellulosilyticaceae</taxon>
        <taxon>Cellulosilyticum</taxon>
    </lineage>
</organism>
<evidence type="ECO:0000313" key="3">
    <source>
        <dbReference type="Proteomes" id="UP000008467"/>
    </source>
</evidence>
<dbReference type="SUPFAM" id="SSF55729">
    <property type="entry name" value="Acyl-CoA N-acyltransferases (Nat)"/>
    <property type="match status" value="1"/>
</dbReference>
<dbReference type="InterPro" id="IPR051531">
    <property type="entry name" value="N-acetyltransferase"/>
</dbReference>
<sequence>MITTKRLQLVPIEIKYAKDLLALWSDYEVVKYTYNPWCKTIEDCKARIEHIQKFIDPLHMNNWVILHHNELIGVAGVPTVSDEKGEYGLYYQLCQNHWGKGFGFEVAKALVDELFENTNATVILADAVTVNPASMRILEKVGMKQTHLEKKSFQREELVGDLMHYQLTRAEWEESKLI</sequence>
<reference evidence="2 3" key="1">
    <citation type="journal article" date="2011" name="J. Bacteriol.">
        <title>Complete genome sequence of the cellulose-degrading bacterium Cellulosilyticum lentocellum.</title>
        <authorList>
            <consortium name="US DOE Joint Genome Institute"/>
            <person name="Miller D.A."/>
            <person name="Suen G."/>
            <person name="Bruce D."/>
            <person name="Copeland A."/>
            <person name="Cheng J.F."/>
            <person name="Detter C."/>
            <person name="Goodwin L.A."/>
            <person name="Han C.S."/>
            <person name="Hauser L.J."/>
            <person name="Land M.L."/>
            <person name="Lapidus A."/>
            <person name="Lucas S."/>
            <person name="Meincke L."/>
            <person name="Pitluck S."/>
            <person name="Tapia R."/>
            <person name="Teshima H."/>
            <person name="Woyke T."/>
            <person name="Fox B.G."/>
            <person name="Angert E.R."/>
            <person name="Currie C.R."/>
        </authorList>
    </citation>
    <scope>NUCLEOTIDE SEQUENCE [LARGE SCALE GENOMIC DNA]</scope>
    <source>
        <strain evidence="3">ATCC 49066 / DSM 5427 / NCIMB 11756 / RHM5</strain>
    </source>
</reference>
<dbReference type="eggNOG" id="COG1670">
    <property type="taxonomic scope" value="Bacteria"/>
</dbReference>
<dbReference type="InterPro" id="IPR000182">
    <property type="entry name" value="GNAT_dom"/>
</dbReference>
<dbReference type="EMBL" id="CP002582">
    <property type="protein sequence ID" value="ADZ82061.1"/>
    <property type="molecule type" value="Genomic_DNA"/>
</dbReference>
<keyword evidence="3" id="KW-1185">Reference proteome</keyword>
<name>F2JJL9_CELLD</name>
<protein>
    <recommendedName>
        <fullName evidence="1">N-acetyltransferase domain-containing protein</fullName>
    </recommendedName>
</protein>
<dbReference type="InterPro" id="IPR016181">
    <property type="entry name" value="Acyl_CoA_acyltransferase"/>
</dbReference>
<dbReference type="GO" id="GO:0016747">
    <property type="term" value="F:acyltransferase activity, transferring groups other than amino-acyl groups"/>
    <property type="evidence" value="ECO:0007669"/>
    <property type="project" value="InterPro"/>
</dbReference>
<evidence type="ECO:0000313" key="2">
    <source>
        <dbReference type="EMBL" id="ADZ82061.1"/>
    </source>
</evidence>